<proteinExistence type="predicted"/>
<keyword evidence="3" id="KW-1185">Reference proteome</keyword>
<organism evidence="2 3">
    <name type="scientific">Brevibacillus reuszeri</name>
    <dbReference type="NCBI Taxonomy" id="54915"/>
    <lineage>
        <taxon>Bacteria</taxon>
        <taxon>Bacillati</taxon>
        <taxon>Bacillota</taxon>
        <taxon>Bacilli</taxon>
        <taxon>Bacillales</taxon>
        <taxon>Paenibacillaceae</taxon>
        <taxon>Brevibacillus</taxon>
    </lineage>
</organism>
<name>A0ABQ0TMV9_9BACL</name>
<dbReference type="RefSeq" id="WP_255323391.1">
    <property type="nucleotide sequence ID" value="NZ_BJON01000011.1"/>
</dbReference>
<keyword evidence="1" id="KW-1133">Transmembrane helix</keyword>
<comment type="caution">
    <text evidence="2">The sequence shown here is derived from an EMBL/GenBank/DDBJ whole genome shotgun (WGS) entry which is preliminary data.</text>
</comment>
<evidence type="ECO:0000256" key="1">
    <source>
        <dbReference type="SAM" id="Phobius"/>
    </source>
</evidence>
<evidence type="ECO:0000313" key="2">
    <source>
        <dbReference type="EMBL" id="GED69191.1"/>
    </source>
</evidence>
<dbReference type="Proteomes" id="UP000319578">
    <property type="component" value="Unassembled WGS sequence"/>
</dbReference>
<evidence type="ECO:0000313" key="3">
    <source>
        <dbReference type="Proteomes" id="UP000319578"/>
    </source>
</evidence>
<feature type="transmembrane region" description="Helical" evidence="1">
    <location>
        <begin position="20"/>
        <end position="39"/>
    </location>
</feature>
<sequence length="40" mass="4621">MRYTKREVEMIQGTIRDIKVFSIALAVVVIGLFVLKYYVG</sequence>
<reference evidence="2 3" key="1">
    <citation type="submission" date="2019-06" db="EMBL/GenBank/DDBJ databases">
        <title>Whole genome shotgun sequence of Brevibacillus reuszeri NBRC 15719.</title>
        <authorList>
            <person name="Hosoyama A."/>
            <person name="Uohara A."/>
            <person name="Ohji S."/>
            <person name="Ichikawa N."/>
        </authorList>
    </citation>
    <scope>NUCLEOTIDE SEQUENCE [LARGE SCALE GENOMIC DNA]</scope>
    <source>
        <strain evidence="2 3">NBRC 15719</strain>
    </source>
</reference>
<accession>A0ABQ0TMV9</accession>
<keyword evidence="1" id="KW-0812">Transmembrane</keyword>
<gene>
    <name evidence="2" type="ORF">BRE01_28930</name>
</gene>
<keyword evidence="1" id="KW-0472">Membrane</keyword>
<dbReference type="EMBL" id="BJON01000011">
    <property type="protein sequence ID" value="GED69191.1"/>
    <property type="molecule type" value="Genomic_DNA"/>
</dbReference>
<protein>
    <submittedName>
        <fullName evidence="2">Uncharacterized protein</fullName>
    </submittedName>
</protein>